<keyword evidence="2" id="KW-1185">Reference proteome</keyword>
<proteinExistence type="predicted"/>
<gene>
    <name evidence="1" type="ORF">GGR46_001522</name>
</gene>
<evidence type="ECO:0000313" key="1">
    <source>
        <dbReference type="EMBL" id="MBB4097989.1"/>
    </source>
</evidence>
<sequence length="83" mass="9079">MEGRKIIAAAVIENRGLDESGISYRYLAELHQTAEISLQIPALEQIVEISGCDREQSIWHLLHQILSAALADAPGQKPATTLD</sequence>
<reference evidence="1 2" key="1">
    <citation type="submission" date="2020-08" db="EMBL/GenBank/DDBJ databases">
        <title>Genomic Encyclopedia of Type Strains, Phase IV (KMG-IV): sequencing the most valuable type-strain genomes for metagenomic binning, comparative biology and taxonomic classification.</title>
        <authorList>
            <person name="Goeker M."/>
        </authorList>
    </citation>
    <scope>NUCLEOTIDE SEQUENCE [LARGE SCALE GENOMIC DNA]</scope>
    <source>
        <strain evidence="1 2">DSM 101806</strain>
    </source>
</reference>
<evidence type="ECO:0000313" key="2">
    <source>
        <dbReference type="Proteomes" id="UP000557392"/>
    </source>
</evidence>
<dbReference type="RefSeq" id="WP_183996077.1">
    <property type="nucleotide sequence ID" value="NZ_JACIEH010000001.1"/>
</dbReference>
<comment type="caution">
    <text evidence="1">The sequence shown here is derived from an EMBL/GenBank/DDBJ whole genome shotgun (WGS) entry which is preliminary data.</text>
</comment>
<dbReference type="AlphaFoldDB" id="A0A7W6NWY5"/>
<organism evidence="1 2">
    <name type="scientific">Sphingomonas kyeonggiensis</name>
    <dbReference type="NCBI Taxonomy" id="1268553"/>
    <lineage>
        <taxon>Bacteria</taxon>
        <taxon>Pseudomonadati</taxon>
        <taxon>Pseudomonadota</taxon>
        <taxon>Alphaproteobacteria</taxon>
        <taxon>Sphingomonadales</taxon>
        <taxon>Sphingomonadaceae</taxon>
        <taxon>Sphingomonas</taxon>
    </lineage>
</organism>
<accession>A0A7W6NWY5</accession>
<protein>
    <submittedName>
        <fullName evidence="1">Uncharacterized protein</fullName>
    </submittedName>
</protein>
<dbReference type="Proteomes" id="UP000557392">
    <property type="component" value="Unassembled WGS sequence"/>
</dbReference>
<name>A0A7W6NWY5_9SPHN</name>
<dbReference type="EMBL" id="JACIEH010000001">
    <property type="protein sequence ID" value="MBB4097989.1"/>
    <property type="molecule type" value="Genomic_DNA"/>
</dbReference>